<accession>A0A220VF78</accession>
<proteinExistence type="predicted"/>
<dbReference type="KEGG" id="pmai:CF386_07990"/>
<dbReference type="EMBL" id="CP022356">
    <property type="protein sequence ID" value="ASK78999.1"/>
    <property type="molecule type" value="Genomic_DNA"/>
</dbReference>
<protein>
    <submittedName>
        <fullName evidence="2">Uncharacterized protein</fullName>
    </submittedName>
</protein>
<dbReference type="AlphaFoldDB" id="A0A220VF78"/>
<evidence type="ECO:0000256" key="1">
    <source>
        <dbReference type="SAM" id="MobiDB-lite"/>
    </source>
</evidence>
<dbReference type="OrthoDB" id="6291935at2"/>
<keyword evidence="3" id="KW-1185">Reference proteome</keyword>
<gene>
    <name evidence="2" type="ORF">CF386_07990</name>
</gene>
<sequence length="152" mass="17868">MSKREDTLIRLEMALDRIVKGEVKNIPNTKKLSVRAVELEAKLGDGSIYYYPEFVDKVKQVKKEIAESQGVVIKPRADQLQDKLSKEKRSKENLKDKYTKASEKLASFTSHNFHMDDHWVKENEKVKRLERENQKLKEENHMLRRDNISAIK</sequence>
<evidence type="ECO:0000313" key="3">
    <source>
        <dbReference type="Proteomes" id="UP000242175"/>
    </source>
</evidence>
<dbReference type="Proteomes" id="UP000242175">
    <property type="component" value="Chromosome small"/>
</dbReference>
<name>A0A220VF78_9GAMM</name>
<reference evidence="2 3" key="1">
    <citation type="journal article" date="2016" name="Int. J. Syst. Evol. Microbiol.">
        <title>Paraphotobacterium marinum gen. nov., sp. nov., a member of the family Vibrionaceae, isolated from surface seawater.</title>
        <authorList>
            <person name="Huang Z."/>
            <person name="Dong C."/>
            <person name="Shao Z."/>
        </authorList>
    </citation>
    <scope>NUCLEOTIDE SEQUENCE [LARGE SCALE GENOMIC DNA]</scope>
    <source>
        <strain evidence="2 3">NSCS20N07D</strain>
    </source>
</reference>
<feature type="region of interest" description="Disordered" evidence="1">
    <location>
        <begin position="133"/>
        <end position="152"/>
    </location>
</feature>
<evidence type="ECO:0000313" key="2">
    <source>
        <dbReference type="EMBL" id="ASK78999.1"/>
    </source>
</evidence>
<organism evidence="2 3">
    <name type="scientific">Paraphotobacterium marinum</name>
    <dbReference type="NCBI Taxonomy" id="1755811"/>
    <lineage>
        <taxon>Bacteria</taxon>
        <taxon>Pseudomonadati</taxon>
        <taxon>Pseudomonadota</taxon>
        <taxon>Gammaproteobacteria</taxon>
        <taxon>Vibrionales</taxon>
        <taxon>Vibrionaceae</taxon>
        <taxon>Paraphotobacterium</taxon>
    </lineage>
</organism>
<dbReference type="RefSeq" id="WP_089073907.1">
    <property type="nucleotide sequence ID" value="NZ_CBCSAM010000006.1"/>
</dbReference>